<evidence type="ECO:0000256" key="1">
    <source>
        <dbReference type="ARBA" id="ARBA00000813"/>
    </source>
</evidence>
<dbReference type="GO" id="GO:0005739">
    <property type="term" value="C:mitochondrion"/>
    <property type="evidence" value="ECO:0007669"/>
    <property type="project" value="UniProtKB-SubCell"/>
</dbReference>
<dbReference type="Pfam" id="PF25137">
    <property type="entry name" value="ADH_Fe_C"/>
    <property type="match status" value="1"/>
</dbReference>
<keyword evidence="6" id="KW-0560">Oxidoreductase</keyword>
<dbReference type="GO" id="GO:0004022">
    <property type="term" value="F:alcohol dehydrogenase (NAD+) activity"/>
    <property type="evidence" value="ECO:0007669"/>
    <property type="project" value="InterPro"/>
</dbReference>
<dbReference type="FunFam" id="1.20.1090.10:FF:000003">
    <property type="entry name" value="Probable hydroxyacid-oxoacid transhydrogenase, mitochondrial"/>
    <property type="match status" value="1"/>
</dbReference>
<evidence type="ECO:0000256" key="7">
    <source>
        <dbReference type="ARBA" id="ARBA00023128"/>
    </source>
</evidence>
<keyword evidence="9" id="KW-1185">Reference proteome</keyword>
<dbReference type="PANTHER" id="PTHR11496:SF83">
    <property type="entry name" value="HYDROXYACID-OXOACID TRANSHYDROGENASE, MITOCHONDRIAL"/>
    <property type="match status" value="1"/>
</dbReference>
<dbReference type="CDD" id="cd08190">
    <property type="entry name" value="HOT"/>
    <property type="match status" value="1"/>
</dbReference>
<dbReference type="PANTHER" id="PTHR11496">
    <property type="entry name" value="ALCOHOL DEHYDROGENASE"/>
    <property type="match status" value="1"/>
</dbReference>
<evidence type="ECO:0000256" key="4">
    <source>
        <dbReference type="ARBA" id="ARBA00013182"/>
    </source>
</evidence>
<comment type="catalytic activity">
    <reaction evidence="1">
        <text>(S)-3-hydroxybutanoate + 2-oxoglutarate = (R)-2-hydroxyglutarate + acetoacetate</text>
        <dbReference type="Rhea" id="RHEA:23048"/>
        <dbReference type="ChEBI" id="CHEBI:11047"/>
        <dbReference type="ChEBI" id="CHEBI:13705"/>
        <dbReference type="ChEBI" id="CHEBI:15801"/>
        <dbReference type="ChEBI" id="CHEBI:16810"/>
        <dbReference type="EC" id="1.1.99.24"/>
    </reaction>
</comment>
<dbReference type="SUPFAM" id="SSF56796">
    <property type="entry name" value="Dehydroquinate synthase-like"/>
    <property type="match status" value="1"/>
</dbReference>
<dbReference type="Pfam" id="PF00465">
    <property type="entry name" value="Fe-ADH"/>
    <property type="match status" value="1"/>
</dbReference>
<dbReference type="FunFam" id="3.40.50.1970:FF:000003">
    <property type="entry name" value="Alcohol dehydrogenase, iron-containing"/>
    <property type="match status" value="1"/>
</dbReference>
<evidence type="ECO:0000256" key="6">
    <source>
        <dbReference type="ARBA" id="ARBA00023002"/>
    </source>
</evidence>
<dbReference type="InterPro" id="IPR039697">
    <property type="entry name" value="Alcohol_dehydrogenase_Fe"/>
</dbReference>
<keyword evidence="7" id="KW-0496">Mitochondrion</keyword>
<dbReference type="Proteomes" id="UP000515154">
    <property type="component" value="Linkage group LG4"/>
</dbReference>
<comment type="catalytic activity">
    <reaction evidence="8">
        <text>4-hydroxybutanoate + 2-oxoglutarate = (R)-2-hydroxyglutarate + succinate semialdehyde</text>
        <dbReference type="Rhea" id="RHEA:24734"/>
        <dbReference type="ChEBI" id="CHEBI:15801"/>
        <dbReference type="ChEBI" id="CHEBI:16724"/>
        <dbReference type="ChEBI" id="CHEBI:16810"/>
        <dbReference type="ChEBI" id="CHEBI:57706"/>
        <dbReference type="EC" id="1.1.99.24"/>
    </reaction>
</comment>
<evidence type="ECO:0000256" key="8">
    <source>
        <dbReference type="ARBA" id="ARBA00049496"/>
    </source>
</evidence>
<dbReference type="GO" id="GO:0047988">
    <property type="term" value="F:hydroxyacid-oxoacid transhydrogenase activity"/>
    <property type="evidence" value="ECO:0007669"/>
    <property type="project" value="UniProtKB-EC"/>
</dbReference>
<keyword evidence="5" id="KW-0809">Transit peptide</keyword>
<dbReference type="InterPro" id="IPR001670">
    <property type="entry name" value="ADH_Fe/GldA"/>
</dbReference>
<protein>
    <recommendedName>
        <fullName evidence="4">hydroxyacid-oxoacid transhydrogenase</fullName>
        <ecNumber evidence="4">1.1.99.24</ecNumber>
    </recommendedName>
</protein>
<dbReference type="InterPro" id="IPR042157">
    <property type="entry name" value="HOT"/>
</dbReference>
<dbReference type="InterPro" id="IPR056798">
    <property type="entry name" value="ADH_Fe_C"/>
</dbReference>
<sequence length="475" mass="51561">MVRFFFSREKVSHLMRTVSSKWNIYSPDFVPPRGFQYHGTSTTQPQKEYAFEMACSSVRYGEGATQEVGKDFRNLGSKLICVMTDKGVLKTRAVKVALQSLEDQNLKYKLFTDVKVEPSDESFKTAIDFVKQDNFDAFLAIGGGSTMDTCKAANLYSSDPSADFLDYVNAPIGKGLPITISVKPLIAIPTTTGTGSETTGTAVFGFDKLKAKTGISNRSLRPTLGILDPLNVVSQPERVVAYSGLDILGHALESYTALPYYERAPRASSPELRPAYQGSNPISDVWSQAALQVCDKYLQRAVDNQDDLEAISNLQLASSFAAVGFGNAGVHLCHAISYPIAGLVRDYQAEGYPTDKPIIPHGLSVIITSPAVFSATAMSCPQRHLNGASFLGVDISNKKASDAGAILSDKLRSICQSLRVPNGLKALGYTEEDIPAMVKGTLPQHRVTKLSPLQQSDEELAETLADIIKNSMTIY</sequence>
<dbReference type="AlphaFoldDB" id="A0A6P7SBT2"/>
<evidence type="ECO:0000256" key="2">
    <source>
        <dbReference type="ARBA" id="ARBA00004173"/>
    </source>
</evidence>
<dbReference type="KEGG" id="osn:115210878"/>
<dbReference type="Gene3D" id="1.20.1090.10">
    <property type="entry name" value="Dehydroquinate synthase-like - alpha domain"/>
    <property type="match status" value="1"/>
</dbReference>
<evidence type="ECO:0000256" key="5">
    <source>
        <dbReference type="ARBA" id="ARBA00022946"/>
    </source>
</evidence>
<reference evidence="10" key="1">
    <citation type="submission" date="2025-08" db="UniProtKB">
        <authorList>
            <consortium name="RefSeq"/>
        </authorList>
    </citation>
    <scope>IDENTIFICATION</scope>
</reference>
<dbReference type="EC" id="1.1.99.24" evidence="4"/>
<organism evidence="9 10">
    <name type="scientific">Octopus sinensis</name>
    <name type="common">East Asian common octopus</name>
    <dbReference type="NCBI Taxonomy" id="2607531"/>
    <lineage>
        <taxon>Eukaryota</taxon>
        <taxon>Metazoa</taxon>
        <taxon>Spiralia</taxon>
        <taxon>Lophotrochozoa</taxon>
        <taxon>Mollusca</taxon>
        <taxon>Cephalopoda</taxon>
        <taxon>Coleoidea</taxon>
        <taxon>Octopodiformes</taxon>
        <taxon>Octopoda</taxon>
        <taxon>Incirrata</taxon>
        <taxon>Octopodidae</taxon>
        <taxon>Octopus</taxon>
    </lineage>
</organism>
<accession>A0A6P7SBT2</accession>
<evidence type="ECO:0000313" key="10">
    <source>
        <dbReference type="RefSeq" id="XP_029635508.1"/>
    </source>
</evidence>
<name>A0A6P7SBT2_9MOLL</name>
<dbReference type="RefSeq" id="XP_029635508.1">
    <property type="nucleotide sequence ID" value="XM_029779648.2"/>
</dbReference>
<dbReference type="GO" id="GO:0046872">
    <property type="term" value="F:metal ion binding"/>
    <property type="evidence" value="ECO:0007669"/>
    <property type="project" value="InterPro"/>
</dbReference>
<gene>
    <name evidence="10" type="primary">LOC115210878</name>
</gene>
<evidence type="ECO:0000256" key="3">
    <source>
        <dbReference type="ARBA" id="ARBA00010005"/>
    </source>
</evidence>
<evidence type="ECO:0000313" key="9">
    <source>
        <dbReference type="Proteomes" id="UP000515154"/>
    </source>
</evidence>
<dbReference type="Gene3D" id="3.40.50.1970">
    <property type="match status" value="1"/>
</dbReference>
<comment type="similarity">
    <text evidence="3">Belongs to the iron-containing alcohol dehydrogenase family. Hydroxyacid-oxoacid transhydrogenase subfamily.</text>
</comment>
<comment type="subcellular location">
    <subcellularLocation>
        <location evidence="2">Mitochondrion</location>
    </subcellularLocation>
</comment>
<proteinExistence type="inferred from homology"/>